<dbReference type="PANTHER" id="PTHR12049:SF7">
    <property type="entry name" value="PROTEIN ARGININE METHYLTRANSFERASE NDUFAF7, MITOCHONDRIAL"/>
    <property type="match status" value="1"/>
</dbReference>
<dbReference type="OrthoDB" id="9794208at2"/>
<evidence type="ECO:0000313" key="4">
    <source>
        <dbReference type="Proteomes" id="UP000263993"/>
    </source>
</evidence>
<gene>
    <name evidence="3" type="ORF">DXH78_09675</name>
</gene>
<keyword evidence="2 3" id="KW-0808">Transferase</keyword>
<reference evidence="4" key="1">
    <citation type="submission" date="2018-08" db="EMBL/GenBank/DDBJ databases">
        <authorList>
            <person name="Kim S.-J."/>
            <person name="Jung G.-Y."/>
        </authorList>
    </citation>
    <scope>NUCLEOTIDE SEQUENCE [LARGE SCALE GENOMIC DNA]</scope>
    <source>
        <strain evidence="4">GY_H</strain>
    </source>
</reference>
<dbReference type="RefSeq" id="WP_115516832.1">
    <property type="nucleotide sequence ID" value="NZ_QRGO01000001.1"/>
</dbReference>
<dbReference type="SUPFAM" id="SSF53335">
    <property type="entry name" value="S-adenosyl-L-methionine-dependent methyltransferases"/>
    <property type="match status" value="1"/>
</dbReference>
<organism evidence="3 4">
    <name type="scientific">Undibacter mobilis</name>
    <dbReference type="NCBI Taxonomy" id="2292256"/>
    <lineage>
        <taxon>Bacteria</taxon>
        <taxon>Pseudomonadati</taxon>
        <taxon>Pseudomonadota</taxon>
        <taxon>Alphaproteobacteria</taxon>
        <taxon>Hyphomicrobiales</taxon>
        <taxon>Nitrobacteraceae</taxon>
        <taxon>Undibacter</taxon>
    </lineage>
</organism>
<comment type="caution">
    <text evidence="3">The sequence shown here is derived from an EMBL/GenBank/DDBJ whole genome shotgun (WGS) entry which is preliminary data.</text>
</comment>
<dbReference type="GO" id="GO:0032259">
    <property type="term" value="P:methylation"/>
    <property type="evidence" value="ECO:0007669"/>
    <property type="project" value="UniProtKB-KW"/>
</dbReference>
<dbReference type="InterPro" id="IPR029063">
    <property type="entry name" value="SAM-dependent_MTases_sf"/>
</dbReference>
<dbReference type="InterPro" id="IPR003788">
    <property type="entry name" value="NDUFAF7"/>
</dbReference>
<dbReference type="Proteomes" id="UP000263993">
    <property type="component" value="Unassembled WGS sequence"/>
</dbReference>
<dbReference type="AlphaFoldDB" id="A0A371BBC0"/>
<dbReference type="InterPro" id="IPR038375">
    <property type="entry name" value="NDUFAF7_sf"/>
</dbReference>
<dbReference type="GO" id="GO:0035243">
    <property type="term" value="F:protein-arginine omega-N symmetric methyltransferase activity"/>
    <property type="evidence" value="ECO:0007669"/>
    <property type="project" value="TreeGrafter"/>
</dbReference>
<accession>A0A371BBC0</accession>
<dbReference type="EMBL" id="QRGO01000001">
    <property type="protein sequence ID" value="RDV04807.1"/>
    <property type="molecule type" value="Genomic_DNA"/>
</dbReference>
<dbReference type="Gene3D" id="3.40.50.12710">
    <property type="match status" value="1"/>
</dbReference>
<evidence type="ECO:0000313" key="3">
    <source>
        <dbReference type="EMBL" id="RDV04807.1"/>
    </source>
</evidence>
<dbReference type="Pfam" id="PF02636">
    <property type="entry name" value="Methyltransf_28"/>
    <property type="match status" value="1"/>
</dbReference>
<evidence type="ECO:0000256" key="2">
    <source>
        <dbReference type="ARBA" id="ARBA00022679"/>
    </source>
</evidence>
<proteinExistence type="predicted"/>
<dbReference type="PANTHER" id="PTHR12049">
    <property type="entry name" value="PROTEIN ARGININE METHYLTRANSFERASE NDUFAF7, MITOCHONDRIAL"/>
    <property type="match status" value="1"/>
</dbReference>
<evidence type="ECO:0000256" key="1">
    <source>
        <dbReference type="ARBA" id="ARBA00022603"/>
    </source>
</evidence>
<protein>
    <submittedName>
        <fullName evidence="3">Class I SAM-dependent methyltransferase</fullName>
    </submittedName>
</protein>
<sequence>MNDAPHAPTPLEAEIRRRIEAAGPMPVSEYMALCLSHPQHGYYVTRDPLGARGDFITAPEVSQMFGELIGIWMSAVWKQMGSPARVRVIELGPGRGTLMKDAMRAAQVVPAFRAAVAIDLVEISPVLREQQKQTLAPTKIETHWYASIRDVPDGPAIIIANEFFDAIPISQAVRTEDGWHERCVGIGEDGRFAFVLAPEPMKHIGVLLPQAAREAPVDSIVEWRADNTAIDLGRRVAQDSAALVIDYGHSQTDFGDTLQAVGKHAYADPLREPGEVDLTAHVDFEPLTRAIELMGARGYGPITQSRLLRGLGIETRAMTLKAKATRAQAADVDLALARLVGIGRTGMGDLFKAAAYVAPTLPPPPAFEP</sequence>
<keyword evidence="1 3" id="KW-0489">Methyltransferase</keyword>
<keyword evidence="4" id="KW-1185">Reference proteome</keyword>
<name>A0A371BBC0_9BRAD</name>